<reference evidence="1 2" key="1">
    <citation type="submission" date="2023-02" db="EMBL/GenBank/DDBJ databases">
        <title>LHISI_Scaffold_Assembly.</title>
        <authorList>
            <person name="Stuart O.P."/>
            <person name="Cleave R."/>
            <person name="Magrath M.J.L."/>
            <person name="Mikheyev A.S."/>
        </authorList>
    </citation>
    <scope>NUCLEOTIDE SEQUENCE [LARGE SCALE GENOMIC DNA]</scope>
    <source>
        <strain evidence="1">Daus_M_001</strain>
        <tissue evidence="1">Leg muscle</tissue>
    </source>
</reference>
<dbReference type="Proteomes" id="UP001159363">
    <property type="component" value="Chromosome X"/>
</dbReference>
<evidence type="ECO:0000313" key="1">
    <source>
        <dbReference type="EMBL" id="KAJ8886254.1"/>
    </source>
</evidence>
<keyword evidence="2" id="KW-1185">Reference proteome</keyword>
<proteinExistence type="predicted"/>
<accession>A0ABQ9HQ49</accession>
<gene>
    <name evidence="1" type="ORF">PR048_012463</name>
</gene>
<protein>
    <submittedName>
        <fullName evidence="1">Uncharacterized protein</fullName>
    </submittedName>
</protein>
<name>A0ABQ9HQ49_9NEOP</name>
<organism evidence="1 2">
    <name type="scientific">Dryococelus australis</name>
    <dbReference type="NCBI Taxonomy" id="614101"/>
    <lineage>
        <taxon>Eukaryota</taxon>
        <taxon>Metazoa</taxon>
        <taxon>Ecdysozoa</taxon>
        <taxon>Arthropoda</taxon>
        <taxon>Hexapoda</taxon>
        <taxon>Insecta</taxon>
        <taxon>Pterygota</taxon>
        <taxon>Neoptera</taxon>
        <taxon>Polyneoptera</taxon>
        <taxon>Phasmatodea</taxon>
        <taxon>Verophasmatodea</taxon>
        <taxon>Anareolatae</taxon>
        <taxon>Phasmatidae</taxon>
        <taxon>Eurycanthinae</taxon>
        <taxon>Dryococelus</taxon>
    </lineage>
</organism>
<evidence type="ECO:0000313" key="2">
    <source>
        <dbReference type="Proteomes" id="UP001159363"/>
    </source>
</evidence>
<dbReference type="PANTHER" id="PTHR10773:SF19">
    <property type="match status" value="1"/>
</dbReference>
<dbReference type="EMBL" id="JARBHB010000004">
    <property type="protein sequence ID" value="KAJ8886254.1"/>
    <property type="molecule type" value="Genomic_DNA"/>
</dbReference>
<sequence length="279" mass="32386">MQFNSPGEKNYNATVGIEDSAHENIAQENPSTSSNQGAVRKETKKQKYMVLEYTTRQGDVVPSKVFKKIQGVCCHKKCNFNIKEQVKLQHFIDYYALGKYRIDEQFLMDGIKIKEKILARRAEVKIKIEAKKCAPASGILPINGSGMLEPYNKMDTEMEEALTHMKSFPAYESHYSRNRTQNTCLGSELSVNKMYELYCEKCLQEGKMPISYSVYYFVFQATGLRFKKPHTDTCRTCDVLETKLRFLQGEALQKLDEQREQHRLMYESAYRVKDKDKQK</sequence>
<comment type="caution">
    <text evidence="1">The sequence shown here is derived from an EMBL/GenBank/DDBJ whole genome shotgun (WGS) entry which is preliminary data.</text>
</comment>
<dbReference type="PANTHER" id="PTHR10773">
    <property type="entry name" value="DNA-DIRECTED RNA POLYMERASES I, II, AND III SUBUNIT RPABC2"/>
    <property type="match status" value="1"/>
</dbReference>